<dbReference type="AlphaFoldDB" id="A0AAV6UTB9"/>
<comment type="caution">
    <text evidence="2">The sequence shown here is derived from an EMBL/GenBank/DDBJ whole genome shotgun (WGS) entry which is preliminary data.</text>
</comment>
<proteinExistence type="predicted"/>
<evidence type="ECO:0000313" key="2">
    <source>
        <dbReference type="EMBL" id="KAG8187037.1"/>
    </source>
</evidence>
<gene>
    <name evidence="2" type="ORF">JTE90_019247</name>
</gene>
<feature type="region of interest" description="Disordered" evidence="1">
    <location>
        <begin position="1"/>
        <end position="44"/>
    </location>
</feature>
<sequence length="80" mass="8731">MQGEMKAPHRHLAVAGNSRLTEGATAFPEKTDGGGRSRKLPSASSLTCATDTAIGLEREERWSRVNFQRFNFPLITTPAT</sequence>
<reference evidence="2 3" key="1">
    <citation type="journal article" date="2022" name="Nat. Ecol. Evol.">
        <title>A masculinizing supergene underlies an exaggerated male reproductive morph in a spider.</title>
        <authorList>
            <person name="Hendrickx F."/>
            <person name="De Corte Z."/>
            <person name="Sonet G."/>
            <person name="Van Belleghem S.M."/>
            <person name="Kostlbacher S."/>
            <person name="Vangestel C."/>
        </authorList>
    </citation>
    <scope>NUCLEOTIDE SEQUENCE [LARGE SCALE GENOMIC DNA]</scope>
    <source>
        <strain evidence="2">W744_W776</strain>
    </source>
</reference>
<dbReference type="Proteomes" id="UP000827092">
    <property type="component" value="Unassembled WGS sequence"/>
</dbReference>
<organism evidence="2 3">
    <name type="scientific">Oedothorax gibbosus</name>
    <dbReference type="NCBI Taxonomy" id="931172"/>
    <lineage>
        <taxon>Eukaryota</taxon>
        <taxon>Metazoa</taxon>
        <taxon>Ecdysozoa</taxon>
        <taxon>Arthropoda</taxon>
        <taxon>Chelicerata</taxon>
        <taxon>Arachnida</taxon>
        <taxon>Araneae</taxon>
        <taxon>Araneomorphae</taxon>
        <taxon>Entelegynae</taxon>
        <taxon>Araneoidea</taxon>
        <taxon>Linyphiidae</taxon>
        <taxon>Erigoninae</taxon>
        <taxon>Oedothorax</taxon>
    </lineage>
</organism>
<dbReference type="EMBL" id="JAFNEN010000281">
    <property type="protein sequence ID" value="KAG8187037.1"/>
    <property type="molecule type" value="Genomic_DNA"/>
</dbReference>
<name>A0AAV6UTB9_9ARAC</name>
<accession>A0AAV6UTB9</accession>
<protein>
    <submittedName>
        <fullName evidence="2">Uncharacterized protein</fullName>
    </submittedName>
</protein>
<evidence type="ECO:0000256" key="1">
    <source>
        <dbReference type="SAM" id="MobiDB-lite"/>
    </source>
</evidence>
<evidence type="ECO:0000313" key="3">
    <source>
        <dbReference type="Proteomes" id="UP000827092"/>
    </source>
</evidence>
<keyword evidence="3" id="KW-1185">Reference proteome</keyword>